<evidence type="ECO:0000313" key="3">
    <source>
        <dbReference type="Proteomes" id="UP000176998"/>
    </source>
</evidence>
<dbReference type="RefSeq" id="XP_022474966.1">
    <property type="nucleotide sequence ID" value="XM_022618487.1"/>
</dbReference>
<dbReference type="STRING" id="1209926.A0A1G4B8Z2"/>
<reference evidence="2 3" key="1">
    <citation type="submission" date="2016-09" db="EMBL/GenBank/DDBJ databases">
        <authorList>
            <person name="Capua I."/>
            <person name="De Benedictis P."/>
            <person name="Joannis T."/>
            <person name="Lombin L.H."/>
            <person name="Cattoli G."/>
        </authorList>
    </citation>
    <scope>NUCLEOTIDE SEQUENCE [LARGE SCALE GENOMIC DNA]</scope>
    <source>
        <strain evidence="2 3">IMI 309357</strain>
    </source>
</reference>
<dbReference type="GeneID" id="34559997"/>
<dbReference type="Gene3D" id="3.30.559.30">
    <property type="entry name" value="Nonribosomal peptide synthetase, condensation domain"/>
    <property type="match status" value="1"/>
</dbReference>
<protein>
    <recommendedName>
        <fullName evidence="4">Condensation domain-containing protein</fullName>
    </recommendedName>
</protein>
<dbReference type="InterPro" id="IPR023213">
    <property type="entry name" value="CAT-like_dom_sf"/>
</dbReference>
<feature type="region of interest" description="Disordered" evidence="1">
    <location>
        <begin position="337"/>
        <end position="358"/>
    </location>
</feature>
<feature type="compositionally biased region" description="Basic and acidic residues" evidence="1">
    <location>
        <begin position="342"/>
        <end position="354"/>
    </location>
</feature>
<dbReference type="AlphaFoldDB" id="A0A1G4B8Z2"/>
<evidence type="ECO:0000256" key="1">
    <source>
        <dbReference type="SAM" id="MobiDB-lite"/>
    </source>
</evidence>
<dbReference type="EMBL" id="MJBS01000053">
    <property type="protein sequence ID" value="OHE97813.1"/>
    <property type="molecule type" value="Genomic_DNA"/>
</dbReference>
<comment type="caution">
    <text evidence="2">The sequence shown here is derived from an EMBL/GenBank/DDBJ whole genome shotgun (WGS) entry which is preliminary data.</text>
</comment>
<proteinExistence type="predicted"/>
<gene>
    <name evidence="2" type="ORF">CORC01_06848</name>
</gene>
<dbReference type="Proteomes" id="UP000176998">
    <property type="component" value="Unassembled WGS sequence"/>
</dbReference>
<organism evidence="2 3">
    <name type="scientific">Colletotrichum orchidophilum</name>
    <dbReference type="NCBI Taxonomy" id="1209926"/>
    <lineage>
        <taxon>Eukaryota</taxon>
        <taxon>Fungi</taxon>
        <taxon>Dikarya</taxon>
        <taxon>Ascomycota</taxon>
        <taxon>Pezizomycotina</taxon>
        <taxon>Sordariomycetes</taxon>
        <taxon>Hypocreomycetidae</taxon>
        <taxon>Glomerellales</taxon>
        <taxon>Glomerellaceae</taxon>
        <taxon>Colletotrichum</taxon>
    </lineage>
</organism>
<dbReference type="OrthoDB" id="329835at2759"/>
<dbReference type="Gene3D" id="3.30.559.10">
    <property type="entry name" value="Chloramphenicol acetyltransferase-like domain"/>
    <property type="match status" value="2"/>
</dbReference>
<sequence length="503" mass="55885">MEPPRFCVDPIVEAGKSRNMQVNLATRRSSLSSSLPWIRLHSLKPTQASESSLSAYYDFSDKKSSVTSLGPPCRKMHSILHVPTNEKVNAIRPLIKQGVDPLSAITIISWVSRTLLISIPLPRVVSGASIAKLAEEAARRLSRAAIPLIESANDIAKSEDNSPSGSHSPINTSIIFNKPTIFCNTLGLFMKGSLDLDRHEKALNKALRRHEIIRTVFLPEGEQVILATPVTRILYVEVSDRAAAEEAYKQLEKKEYDLAVDEGLKIINLGSSITQNFPLYIGAQLLAPQQYSSFASRQRSEVHGGQTDRHRHHVLDFYKQDRPGGPPNPIASQRLKAAMGEQPRRDTAPERDSGHPYPQAVQEAQGRDAYALLPDGLHLLLAQLLNTEDVAIVIADTNCVNVQDVYNMGFLVNLLPVRLAPPAPAQTFVNELEAVKKRLRKAMQHSNTRCRVDPTARRWFFTKIRASRERTPHTAHTPHDVVLEMSDDPAKEPAKEPLVTVKL</sequence>
<accession>A0A1G4B8Z2</accession>
<dbReference type="SUPFAM" id="SSF52777">
    <property type="entry name" value="CoA-dependent acyltransferases"/>
    <property type="match status" value="2"/>
</dbReference>
<keyword evidence="3" id="KW-1185">Reference proteome</keyword>
<evidence type="ECO:0000313" key="2">
    <source>
        <dbReference type="EMBL" id="OHE97813.1"/>
    </source>
</evidence>
<name>A0A1G4B8Z2_9PEZI</name>
<evidence type="ECO:0008006" key="4">
    <source>
        <dbReference type="Google" id="ProtNLM"/>
    </source>
</evidence>